<dbReference type="Pfam" id="PF10026">
    <property type="entry name" value="DUF2268"/>
    <property type="match status" value="1"/>
</dbReference>
<accession>A0A9X3LCF0</accession>
<dbReference type="RefSeq" id="WP_269923374.1">
    <property type="nucleotide sequence ID" value="NZ_JAMKBI010000021.1"/>
</dbReference>
<sequence length="91" mass="10601">MFETLVYPDTNSKELVLDESFNKEYWSKIETYLESSGTNEFILGGYEGLPDYYGYSEGYKMIRSYLNLHPDTTVEEWTSKSTREILEEGNG</sequence>
<dbReference type="Proteomes" id="UP001152172">
    <property type="component" value="Unassembled WGS sequence"/>
</dbReference>
<evidence type="ECO:0000313" key="3">
    <source>
        <dbReference type="Proteomes" id="UP001152172"/>
    </source>
</evidence>
<gene>
    <name evidence="2" type="ORF">M9R61_19055</name>
</gene>
<dbReference type="EMBL" id="JAMKBI010000021">
    <property type="protein sequence ID" value="MCZ8535403.1"/>
    <property type="molecule type" value="Genomic_DNA"/>
</dbReference>
<reference evidence="2" key="1">
    <citation type="submission" date="2022-05" db="EMBL/GenBank/DDBJ databases">
        <authorList>
            <person name="Colautti A."/>
            <person name="Iacumin L."/>
        </authorList>
    </citation>
    <scope>NUCLEOTIDE SEQUENCE</scope>
    <source>
        <strain evidence="2">DSM 30747</strain>
    </source>
</reference>
<dbReference type="AlphaFoldDB" id="A0A9X3LCF0"/>
<evidence type="ECO:0000313" key="2">
    <source>
        <dbReference type="EMBL" id="MCZ8535403.1"/>
    </source>
</evidence>
<evidence type="ECO:0000259" key="1">
    <source>
        <dbReference type="Pfam" id="PF10026"/>
    </source>
</evidence>
<proteinExistence type="predicted"/>
<comment type="caution">
    <text evidence="2">The sequence shown here is derived from an EMBL/GenBank/DDBJ whole genome shotgun (WGS) entry which is preliminary data.</text>
</comment>
<organism evidence="2 3">
    <name type="scientific">Psychrobacillus psychrodurans</name>
    <dbReference type="NCBI Taxonomy" id="126157"/>
    <lineage>
        <taxon>Bacteria</taxon>
        <taxon>Bacillati</taxon>
        <taxon>Bacillota</taxon>
        <taxon>Bacilli</taxon>
        <taxon>Bacillales</taxon>
        <taxon>Bacillaceae</taxon>
        <taxon>Psychrobacillus</taxon>
    </lineage>
</organism>
<feature type="domain" description="DUF2268" evidence="1">
    <location>
        <begin position="34"/>
        <end position="87"/>
    </location>
</feature>
<protein>
    <submittedName>
        <fullName evidence="2">DUF2268 domain-containing protein</fullName>
    </submittedName>
</protein>
<dbReference type="InterPro" id="IPR018728">
    <property type="entry name" value="DUF2268"/>
</dbReference>
<keyword evidence="3" id="KW-1185">Reference proteome</keyword>
<name>A0A9X3LCF0_9BACI</name>